<protein>
    <recommendedName>
        <fullName evidence="12">Replication restart protein PriA</fullName>
    </recommendedName>
    <alternativeName>
        <fullName evidence="12">ATP-dependent DNA helicase PriA</fullName>
        <ecNumber evidence="12">5.6.2.4</ecNumber>
    </alternativeName>
    <alternativeName>
        <fullName evidence="12">DNA 3'-5' helicase PriA</fullName>
    </alternativeName>
</protein>
<dbReference type="SMART" id="SM00487">
    <property type="entry name" value="DEXDc"/>
    <property type="match status" value="1"/>
</dbReference>
<evidence type="ECO:0000256" key="12">
    <source>
        <dbReference type="HAMAP-Rule" id="MF_00983"/>
    </source>
</evidence>
<dbReference type="AlphaFoldDB" id="A0A450U6U4"/>
<gene>
    <name evidence="12" type="primary">priA</name>
    <name evidence="15" type="ORF">BECKLFY1418B_GA0070995_100650</name>
</gene>
<feature type="binding site" evidence="12">
    <location>
        <position position="453"/>
    </location>
    <ligand>
        <name>Zn(2+)</name>
        <dbReference type="ChEBI" id="CHEBI:29105"/>
        <label>2</label>
    </ligand>
</feature>
<reference evidence="15" key="1">
    <citation type="submission" date="2019-02" db="EMBL/GenBank/DDBJ databases">
        <authorList>
            <person name="Gruber-Vodicka R. H."/>
            <person name="Seah K. B. B."/>
        </authorList>
    </citation>
    <scope>NUCLEOTIDE SEQUENCE</scope>
    <source>
        <strain evidence="15">BECK_M7</strain>
    </source>
</reference>
<dbReference type="GO" id="GO:1990077">
    <property type="term" value="C:primosome complex"/>
    <property type="evidence" value="ECO:0007669"/>
    <property type="project" value="UniProtKB-UniRule"/>
</dbReference>
<dbReference type="GO" id="GO:0006269">
    <property type="term" value="P:DNA replication, synthesis of primer"/>
    <property type="evidence" value="ECO:0007669"/>
    <property type="project" value="UniProtKB-KW"/>
</dbReference>
<dbReference type="PANTHER" id="PTHR30580:SF0">
    <property type="entry name" value="PRIMOSOMAL PROTEIN N"/>
    <property type="match status" value="1"/>
</dbReference>
<evidence type="ECO:0000259" key="13">
    <source>
        <dbReference type="PROSITE" id="PS51192"/>
    </source>
</evidence>
<dbReference type="HAMAP" id="MF_00983">
    <property type="entry name" value="PriA"/>
    <property type="match status" value="1"/>
</dbReference>
<dbReference type="PROSITE" id="PS51192">
    <property type="entry name" value="HELICASE_ATP_BIND_1"/>
    <property type="match status" value="1"/>
</dbReference>
<dbReference type="Pfam" id="PF00270">
    <property type="entry name" value="DEAD"/>
    <property type="match status" value="1"/>
</dbReference>
<dbReference type="FunFam" id="3.40.1440.60:FF:000001">
    <property type="entry name" value="Primosomal protein N"/>
    <property type="match status" value="1"/>
</dbReference>
<feature type="binding site" evidence="12">
    <location>
        <position position="485"/>
    </location>
    <ligand>
        <name>Zn(2+)</name>
        <dbReference type="ChEBI" id="CHEBI:29105"/>
        <label>2</label>
    </ligand>
</feature>
<dbReference type="GO" id="GO:0006270">
    <property type="term" value="P:DNA replication initiation"/>
    <property type="evidence" value="ECO:0007669"/>
    <property type="project" value="TreeGrafter"/>
</dbReference>
<dbReference type="SUPFAM" id="SSF52540">
    <property type="entry name" value="P-loop containing nucleoside triphosphate hydrolases"/>
    <property type="match status" value="1"/>
</dbReference>
<evidence type="ECO:0000256" key="7">
    <source>
        <dbReference type="ARBA" id="ARBA00022833"/>
    </source>
</evidence>
<keyword evidence="9 12" id="KW-0238">DNA-binding</keyword>
<keyword evidence="10 12" id="KW-0413">Isomerase</keyword>
<dbReference type="NCBIfam" id="NF004065">
    <property type="entry name" value="PRK05580.1-1"/>
    <property type="match status" value="1"/>
</dbReference>
<dbReference type="NCBIfam" id="TIGR00595">
    <property type="entry name" value="priA"/>
    <property type="match status" value="1"/>
</dbReference>
<evidence type="ECO:0000259" key="14">
    <source>
        <dbReference type="PROSITE" id="PS51194"/>
    </source>
</evidence>
<comment type="function">
    <text evidence="12">Initiates the restart of stalled replication forks, which reloads the replicative helicase on sites other than the origin of replication. Recognizes and binds to abandoned replication forks and remodels them to uncover a helicase loading site. Promotes assembly of the primosome at these replication forks.</text>
</comment>
<dbReference type="InterPro" id="IPR042115">
    <property type="entry name" value="PriA_3primeBD_sf"/>
</dbReference>
<dbReference type="GO" id="GO:0003677">
    <property type="term" value="F:DNA binding"/>
    <property type="evidence" value="ECO:0007669"/>
    <property type="project" value="UniProtKB-UniRule"/>
</dbReference>
<feature type="domain" description="Helicase ATP-binding" evidence="13">
    <location>
        <begin position="219"/>
        <end position="385"/>
    </location>
</feature>
<dbReference type="SMART" id="SM00490">
    <property type="entry name" value="HELICc"/>
    <property type="match status" value="1"/>
</dbReference>
<dbReference type="Pfam" id="PF00271">
    <property type="entry name" value="Helicase_C"/>
    <property type="match status" value="1"/>
</dbReference>
<evidence type="ECO:0000256" key="9">
    <source>
        <dbReference type="ARBA" id="ARBA00023125"/>
    </source>
</evidence>
<evidence type="ECO:0000313" key="15">
    <source>
        <dbReference type="EMBL" id="VFJ87413.1"/>
    </source>
</evidence>
<comment type="cofactor">
    <cofactor evidence="12">
        <name>Zn(2+)</name>
        <dbReference type="ChEBI" id="CHEBI:29105"/>
    </cofactor>
    <text evidence="12">Binds 2 zinc ions per subunit.</text>
</comment>
<dbReference type="NCBIfam" id="NF004067">
    <property type="entry name" value="PRK05580.1-4"/>
    <property type="match status" value="1"/>
</dbReference>
<feature type="binding site" evidence="12">
    <location>
        <position position="456"/>
    </location>
    <ligand>
        <name>Zn(2+)</name>
        <dbReference type="ChEBI" id="CHEBI:29105"/>
        <label>2</label>
    </ligand>
</feature>
<keyword evidence="7 12" id="KW-0862">Zinc</keyword>
<evidence type="ECO:0000256" key="4">
    <source>
        <dbReference type="ARBA" id="ARBA00022741"/>
    </source>
</evidence>
<dbReference type="GO" id="GO:0006310">
    <property type="term" value="P:DNA recombination"/>
    <property type="evidence" value="ECO:0007669"/>
    <property type="project" value="InterPro"/>
</dbReference>
<dbReference type="GO" id="GO:0043138">
    <property type="term" value="F:3'-5' DNA helicase activity"/>
    <property type="evidence" value="ECO:0007669"/>
    <property type="project" value="UniProtKB-EC"/>
</dbReference>
<evidence type="ECO:0000256" key="3">
    <source>
        <dbReference type="ARBA" id="ARBA00022723"/>
    </source>
</evidence>
<keyword evidence="1 12" id="KW-0639">Primosome</keyword>
<dbReference type="InterPro" id="IPR041236">
    <property type="entry name" value="PriA_C"/>
</dbReference>
<dbReference type="GO" id="GO:0005524">
    <property type="term" value="F:ATP binding"/>
    <property type="evidence" value="ECO:0007669"/>
    <property type="project" value="UniProtKB-UniRule"/>
</dbReference>
<keyword evidence="5 12" id="KW-0378">Hydrolase</keyword>
<organism evidence="15">
    <name type="scientific">Candidatus Kentrum sp. LFY</name>
    <dbReference type="NCBI Taxonomy" id="2126342"/>
    <lineage>
        <taxon>Bacteria</taxon>
        <taxon>Pseudomonadati</taxon>
        <taxon>Pseudomonadota</taxon>
        <taxon>Gammaproteobacteria</taxon>
        <taxon>Candidatus Kentrum</taxon>
    </lineage>
</organism>
<comment type="subunit">
    <text evidence="12">Component of the replication restart primosome.</text>
</comment>
<dbReference type="GO" id="GO:0016887">
    <property type="term" value="F:ATP hydrolysis activity"/>
    <property type="evidence" value="ECO:0007669"/>
    <property type="project" value="RHEA"/>
</dbReference>
<evidence type="ECO:0000256" key="8">
    <source>
        <dbReference type="ARBA" id="ARBA00022840"/>
    </source>
</evidence>
<feature type="binding site" evidence="12">
    <location>
        <position position="501"/>
    </location>
    <ligand>
        <name>Zn(2+)</name>
        <dbReference type="ChEBI" id="CHEBI:29105"/>
        <label>1</label>
    </ligand>
</feature>
<keyword evidence="2 12" id="KW-0235">DNA replication</keyword>
<dbReference type="CDD" id="cd18804">
    <property type="entry name" value="SF2_C_priA"/>
    <property type="match status" value="1"/>
</dbReference>
<dbReference type="PROSITE" id="PS51194">
    <property type="entry name" value="HELICASE_CTER"/>
    <property type="match status" value="1"/>
</dbReference>
<dbReference type="PANTHER" id="PTHR30580">
    <property type="entry name" value="PRIMOSOMAL PROTEIN N"/>
    <property type="match status" value="1"/>
</dbReference>
<dbReference type="InterPro" id="IPR011545">
    <property type="entry name" value="DEAD/DEAH_box_helicase_dom"/>
</dbReference>
<dbReference type="InterPro" id="IPR014001">
    <property type="entry name" value="Helicase_ATP-bd"/>
</dbReference>
<keyword evidence="8 12" id="KW-0067">ATP-binding</keyword>
<keyword evidence="6 12" id="KW-0347">Helicase</keyword>
<dbReference type="InterPro" id="IPR005259">
    <property type="entry name" value="PriA"/>
</dbReference>
<dbReference type="EMBL" id="CAADFF010000006">
    <property type="protein sequence ID" value="VFJ87413.1"/>
    <property type="molecule type" value="Genomic_DNA"/>
</dbReference>
<evidence type="ECO:0000256" key="1">
    <source>
        <dbReference type="ARBA" id="ARBA00022515"/>
    </source>
</evidence>
<evidence type="ECO:0000256" key="6">
    <source>
        <dbReference type="ARBA" id="ARBA00022806"/>
    </source>
</evidence>
<feature type="binding site" evidence="12">
    <location>
        <position position="498"/>
    </location>
    <ligand>
        <name>Zn(2+)</name>
        <dbReference type="ChEBI" id="CHEBI:29105"/>
        <label>1</label>
    </ligand>
</feature>
<dbReference type="GO" id="GO:0006302">
    <property type="term" value="P:double-strand break repair"/>
    <property type="evidence" value="ECO:0007669"/>
    <property type="project" value="InterPro"/>
</dbReference>
<dbReference type="Gene3D" id="3.40.1440.60">
    <property type="entry name" value="PriA, 3(prime) DNA-binding domain"/>
    <property type="match status" value="1"/>
</dbReference>
<dbReference type="InterPro" id="IPR027417">
    <property type="entry name" value="P-loop_NTPase"/>
</dbReference>
<accession>A0A450U6U4</accession>
<feature type="domain" description="Helicase C-terminal" evidence="14">
    <location>
        <begin position="410"/>
        <end position="650"/>
    </location>
</feature>
<dbReference type="InterPro" id="IPR001650">
    <property type="entry name" value="Helicase_C-like"/>
</dbReference>
<evidence type="ECO:0000256" key="10">
    <source>
        <dbReference type="ARBA" id="ARBA00023235"/>
    </source>
</evidence>
<dbReference type="InterPro" id="IPR041222">
    <property type="entry name" value="PriA_3primeBD"/>
</dbReference>
<evidence type="ECO:0000256" key="2">
    <source>
        <dbReference type="ARBA" id="ARBA00022705"/>
    </source>
</evidence>
<sequence>MCSTIFRVAVPSPLRRLFDYLPPENISGRDAPDALLPGMRVRVPFGRTTRIGLIVETTKHSDIAPDRLKPVSEILDSSPLLPPDTIALLHWASNYYHHPVGDAILGILPALLRDGRPARVQGPLWWRLTAVGKAHTAEELSRAPRQAALFSALCDRPDGVPDQELKLAFSNHTPALRSLEKKGWVESFPSHCWESPQSLPRVSRPRLEPAQLLAIEAITASRDRFQSFLLDGVTSSGKTEVYLAVIEDVVSRNRQALVLIPEIGLTPQTVARFRQRMSVPVVVLHSGITDSERLCSWSAARDGQAMVVIGTRSAVFVPLHRPGVFIVDEEHDLSYKQQDRFRYSARDVAVYRARQAGVPLILGSATPSLESLYNVDLARYQRLTLPKRAQGALRPGYSVVDVRGKPLRNGLSHALLQAIEERLSRGEQTLLFLNRRGYAPVRLCHHCGWVANCERCDAHMVYYAHHAASMDVKGDLSSARGCLRCHHCGAERPAVIHCPECGGEDLRSLGVGTQRIMPALAEHFPSANIVRVDRDSIRAKGTLEQVLSDIAKGSIDILVGTQMLAKGHHFPNVTLVGIVNADGGLFSPDFRAGERMAQTIVQVAGRAGRGDRPGQVLIQTHHPDHPLLQALIRDGYHRFAQIAMEERREATLAPFCHLALVRTQSTVQEAGMAFLGEARALAKSMAESLPETTLDIVGPVPAPMERRVGRYHAQLLFEAPNRGVLHRLLARWIPRVEGLKSARRVRWSLDVDPQEMI</sequence>
<evidence type="ECO:0000256" key="5">
    <source>
        <dbReference type="ARBA" id="ARBA00022801"/>
    </source>
</evidence>
<keyword evidence="4 12" id="KW-0547">Nucleotide-binding</keyword>
<feature type="binding site" evidence="12">
    <location>
        <position position="488"/>
    </location>
    <ligand>
        <name>Zn(2+)</name>
        <dbReference type="ChEBI" id="CHEBI:29105"/>
        <label>2</label>
    </ligand>
</feature>
<dbReference type="Pfam" id="PF17764">
    <property type="entry name" value="PriA_3primeBD"/>
    <property type="match status" value="1"/>
</dbReference>
<dbReference type="Pfam" id="PF18074">
    <property type="entry name" value="PriA_C"/>
    <property type="match status" value="1"/>
</dbReference>
<comment type="catalytic activity">
    <reaction evidence="11 12">
        <text>ATP + H2O = ADP + phosphate + H(+)</text>
        <dbReference type="Rhea" id="RHEA:13065"/>
        <dbReference type="ChEBI" id="CHEBI:15377"/>
        <dbReference type="ChEBI" id="CHEBI:15378"/>
        <dbReference type="ChEBI" id="CHEBI:30616"/>
        <dbReference type="ChEBI" id="CHEBI:43474"/>
        <dbReference type="ChEBI" id="CHEBI:456216"/>
        <dbReference type="EC" id="5.6.2.4"/>
    </reaction>
</comment>
<comment type="catalytic activity">
    <reaction evidence="12">
        <text>Couples ATP hydrolysis with the unwinding of duplex DNA by translocating in the 3'-5' direction.</text>
        <dbReference type="EC" id="5.6.2.4"/>
    </reaction>
</comment>
<evidence type="ECO:0000256" key="11">
    <source>
        <dbReference type="ARBA" id="ARBA00048988"/>
    </source>
</evidence>
<feature type="binding site" evidence="12">
    <location>
        <position position="447"/>
    </location>
    <ligand>
        <name>Zn(2+)</name>
        <dbReference type="ChEBI" id="CHEBI:29105"/>
        <label>1</label>
    </ligand>
</feature>
<dbReference type="FunFam" id="3.40.50.300:FF:000489">
    <property type="entry name" value="Primosome assembly protein PriA"/>
    <property type="match status" value="1"/>
</dbReference>
<dbReference type="Gene3D" id="3.40.50.300">
    <property type="entry name" value="P-loop containing nucleotide triphosphate hydrolases"/>
    <property type="match status" value="2"/>
</dbReference>
<dbReference type="CDD" id="cd17929">
    <property type="entry name" value="DEXHc_priA"/>
    <property type="match status" value="1"/>
</dbReference>
<comment type="similarity">
    <text evidence="12">Belongs to the helicase family. PriA subfamily.</text>
</comment>
<dbReference type="EC" id="5.6.2.4" evidence="12"/>
<name>A0A450U6U4_9GAMM</name>
<keyword evidence="3 12" id="KW-0479">Metal-binding</keyword>
<feature type="binding site" evidence="12">
    <location>
        <position position="444"/>
    </location>
    <ligand>
        <name>Zn(2+)</name>
        <dbReference type="ChEBI" id="CHEBI:29105"/>
        <label>1</label>
    </ligand>
</feature>
<proteinExistence type="inferred from homology"/>
<dbReference type="GO" id="GO:0008270">
    <property type="term" value="F:zinc ion binding"/>
    <property type="evidence" value="ECO:0007669"/>
    <property type="project" value="UniProtKB-UniRule"/>
</dbReference>